<dbReference type="PANTHER" id="PTHR47197">
    <property type="entry name" value="PROTEIN NIRF"/>
    <property type="match status" value="1"/>
</dbReference>
<name>A0A511QX85_9DEIN</name>
<proteinExistence type="predicted"/>
<gene>
    <name evidence="1" type="ORF">MHY01S_01600</name>
</gene>
<dbReference type="Proteomes" id="UP000321197">
    <property type="component" value="Unassembled WGS sequence"/>
</dbReference>
<dbReference type="SUPFAM" id="SSF75011">
    <property type="entry name" value="3-carboxy-cis,cis-mucoante lactonizing enzyme"/>
    <property type="match status" value="1"/>
</dbReference>
<dbReference type="PANTHER" id="PTHR47197:SF3">
    <property type="entry name" value="DIHYDRO-HEME D1 DEHYDROGENASE"/>
    <property type="match status" value="1"/>
</dbReference>
<dbReference type="RefSeq" id="WP_119340050.1">
    <property type="nucleotide sequence ID" value="NZ_BJXL01000002.1"/>
</dbReference>
<dbReference type="EMBL" id="BJXL01000002">
    <property type="protein sequence ID" value="GEM81994.1"/>
    <property type="molecule type" value="Genomic_DNA"/>
</dbReference>
<dbReference type="AlphaFoldDB" id="A0A511QX85"/>
<dbReference type="Gene3D" id="2.130.10.10">
    <property type="entry name" value="YVTN repeat-like/Quinoprotein amine dehydrogenase"/>
    <property type="match status" value="3"/>
</dbReference>
<evidence type="ECO:0000313" key="1">
    <source>
        <dbReference type="EMBL" id="GEM81994.1"/>
    </source>
</evidence>
<comment type="caution">
    <text evidence="1">The sequence shown here is derived from an EMBL/GenBank/DDBJ whole genome shotgun (WGS) entry which is preliminary data.</text>
</comment>
<evidence type="ECO:0000313" key="2">
    <source>
        <dbReference type="Proteomes" id="UP000321197"/>
    </source>
</evidence>
<reference evidence="1 2" key="1">
    <citation type="submission" date="2019-07" db="EMBL/GenBank/DDBJ databases">
        <title>Whole genome shotgun sequence of Meiothermus hypogaeus NBRC 106114.</title>
        <authorList>
            <person name="Hosoyama A."/>
            <person name="Uohara A."/>
            <person name="Ohji S."/>
            <person name="Ichikawa N."/>
        </authorList>
    </citation>
    <scope>NUCLEOTIDE SEQUENCE [LARGE SCALE GENOMIC DNA]</scope>
    <source>
        <strain evidence="1 2">NBRC 106114</strain>
    </source>
</reference>
<protein>
    <submittedName>
        <fullName evidence="1">Uncharacterized protein</fullName>
    </submittedName>
</protein>
<dbReference type="InterPro" id="IPR015943">
    <property type="entry name" value="WD40/YVTN_repeat-like_dom_sf"/>
</dbReference>
<dbReference type="OrthoDB" id="24300at2"/>
<dbReference type="InterPro" id="IPR051200">
    <property type="entry name" value="Host-pathogen_enzymatic-act"/>
</dbReference>
<organism evidence="1 2">
    <name type="scientific">Meiothermus hypogaeus NBRC 106114</name>
    <dbReference type="NCBI Taxonomy" id="1227553"/>
    <lineage>
        <taxon>Bacteria</taxon>
        <taxon>Thermotogati</taxon>
        <taxon>Deinococcota</taxon>
        <taxon>Deinococci</taxon>
        <taxon>Thermales</taxon>
        <taxon>Thermaceae</taxon>
        <taxon>Meiothermus</taxon>
    </lineage>
</organism>
<dbReference type="InterPro" id="IPR006311">
    <property type="entry name" value="TAT_signal"/>
</dbReference>
<sequence>MSEINRREVIKTLGLTAAGLAVAQSGQEAQAQATPVVWSDYVVFLNANAKAYVVDTRTDQVVASLDTARGATLGSMTPDAQKVYVSGAAEGETRVVVLDLQNLRVAKVLQTGNRPKHGLVSPNGQRVGVDHWGLSEGKLRLVFIRTADDTIEQVLEIPVQNQPKGVTSMHNAWSWDSRYFYSVDRVDDRLIVVDTTDWSVRTFRSPSVPHYPCISPDGKELWLIHEGNNQVKPGIVVYDLTKPDLPVIAQMDMPLIGEEAVEAHHGNFTQDGRYFMALNRGPGNNLRGREVAFYSARSKRLLHRVSCASTGVGHAYNTPDGRRAIATNYGNNVITVIDIAGLRTLKDLVIGKGRMGHVVFTRDGRFGYVSNADGNLYKLDMRSLQVVKTIETGQTSGGGQVVNVWTNLFEELPRA</sequence>
<accession>A0A511QX85</accession>
<dbReference type="PROSITE" id="PS51318">
    <property type="entry name" value="TAT"/>
    <property type="match status" value="1"/>
</dbReference>